<dbReference type="Proteomes" id="UP000076078">
    <property type="component" value="Unassembled WGS sequence"/>
</dbReference>
<dbReference type="Pfam" id="PF01182">
    <property type="entry name" value="Glucosamine_iso"/>
    <property type="match status" value="1"/>
</dbReference>
<comment type="catalytic activity">
    <reaction evidence="2">
        <text>6-phospho-D-glucono-1,5-lactone + H2O = 6-phospho-D-gluconate + H(+)</text>
        <dbReference type="Rhea" id="RHEA:12556"/>
        <dbReference type="ChEBI" id="CHEBI:15377"/>
        <dbReference type="ChEBI" id="CHEBI:15378"/>
        <dbReference type="ChEBI" id="CHEBI:57955"/>
        <dbReference type="ChEBI" id="CHEBI:58759"/>
        <dbReference type="EC" id="3.1.1.31"/>
    </reaction>
</comment>
<comment type="function">
    <text evidence="2">Hydrolysis of 6-phosphogluconolactone to 6-phosphogluconate.</text>
</comment>
<dbReference type="GO" id="GO:0017057">
    <property type="term" value="F:6-phosphogluconolactonase activity"/>
    <property type="evidence" value="ECO:0007669"/>
    <property type="project" value="UniProtKB-UniRule"/>
</dbReference>
<evidence type="ECO:0000259" key="3">
    <source>
        <dbReference type="Pfam" id="PF01182"/>
    </source>
</evidence>
<dbReference type="NCBIfam" id="TIGR01198">
    <property type="entry name" value="pgl"/>
    <property type="match status" value="1"/>
</dbReference>
<accession>A0A151ZJF6</accession>
<dbReference type="InterPro" id="IPR005900">
    <property type="entry name" value="6-phosphogluconolactonase_DevB"/>
</dbReference>
<dbReference type="SUPFAM" id="SSF100950">
    <property type="entry name" value="NagB/RpiA/CoA transferase-like"/>
    <property type="match status" value="1"/>
</dbReference>
<dbReference type="PANTHER" id="PTHR11054">
    <property type="entry name" value="6-PHOSPHOGLUCONOLACTONASE"/>
    <property type="match status" value="1"/>
</dbReference>
<dbReference type="InterPro" id="IPR037171">
    <property type="entry name" value="NagB/RpiA_transferase-like"/>
</dbReference>
<dbReference type="OMA" id="YDKIVDW"/>
<evidence type="ECO:0000256" key="2">
    <source>
        <dbReference type="RuleBase" id="RU365095"/>
    </source>
</evidence>
<dbReference type="OrthoDB" id="432544at2759"/>
<name>A0A151ZJF6_TIELA</name>
<dbReference type="CDD" id="cd01400">
    <property type="entry name" value="6PGL"/>
    <property type="match status" value="1"/>
</dbReference>
<dbReference type="GO" id="GO:0006098">
    <property type="term" value="P:pentose-phosphate shunt"/>
    <property type="evidence" value="ECO:0007669"/>
    <property type="project" value="UniProtKB-UniPathway"/>
</dbReference>
<feature type="domain" description="Glucosamine/galactosamine-6-phosphate isomerase" evidence="3">
    <location>
        <begin position="23"/>
        <end position="240"/>
    </location>
</feature>
<dbReference type="EMBL" id="LODT01000022">
    <property type="protein sequence ID" value="KYQ94045.1"/>
    <property type="molecule type" value="Genomic_DNA"/>
</dbReference>
<dbReference type="GO" id="GO:0005975">
    <property type="term" value="P:carbohydrate metabolic process"/>
    <property type="evidence" value="ECO:0007669"/>
    <property type="project" value="UniProtKB-UniRule"/>
</dbReference>
<reference evidence="4 5" key="1">
    <citation type="submission" date="2015-12" db="EMBL/GenBank/DDBJ databases">
        <title>Dictyostelia acquired genes for synthesis and detection of signals that induce cell-type specialization by lateral gene transfer from prokaryotes.</title>
        <authorList>
            <person name="Gloeckner G."/>
            <person name="Schaap P."/>
        </authorList>
    </citation>
    <scope>NUCLEOTIDE SEQUENCE [LARGE SCALE GENOMIC DNA]</scope>
    <source>
        <strain evidence="4 5">TK</strain>
    </source>
</reference>
<dbReference type="Gene3D" id="3.40.50.1360">
    <property type="match status" value="1"/>
</dbReference>
<comment type="similarity">
    <text evidence="1 2">Belongs to the glucosamine/galactosamine-6-phosphate isomerase family. 6-phosphogluconolactonase subfamily.</text>
</comment>
<dbReference type="AlphaFoldDB" id="A0A151ZJF6"/>
<evidence type="ECO:0000313" key="5">
    <source>
        <dbReference type="Proteomes" id="UP000076078"/>
    </source>
</evidence>
<evidence type="ECO:0000313" key="4">
    <source>
        <dbReference type="EMBL" id="KYQ94045.1"/>
    </source>
</evidence>
<dbReference type="EC" id="3.1.1.31" evidence="2"/>
<gene>
    <name evidence="4" type="ORF">DLAC_04320</name>
</gene>
<dbReference type="PANTHER" id="PTHR11054:SF0">
    <property type="entry name" value="6-PHOSPHOGLUCONOLACTONASE"/>
    <property type="match status" value="1"/>
</dbReference>
<comment type="caution">
    <text evidence="4">The sequence shown here is derived from an EMBL/GenBank/DDBJ whole genome shotgun (WGS) entry which is preliminary data.</text>
</comment>
<protein>
    <recommendedName>
        <fullName evidence="2">6-phosphogluconolactonase</fullName>
        <shortName evidence="2">6PGL</shortName>
        <ecNumber evidence="2">3.1.1.31</ecNumber>
    </recommendedName>
</protein>
<sequence>MSTLETTEKLIDLIKFREFTESKDYLEQSVKFIQDAIKEGIASRGIAVIGLSGGTSPREIYNRLTVSGDCTSIKWEKVYFFCVDERYIEKTSKDSIYDLISGTIFQNEPMSKLMNNNFIHPNTSLPLKECIQQYSLDLSLLLTKSSGIIDLVTLGMGEDGHIASIFPNGTVSPTERSEMVYHTTTDRFAIHDRITTSIKTLSQAYYKLFFMNGSKKKQVWDEMTTDTLNINRWPAQQIILSKNTHVHYLA</sequence>
<keyword evidence="2" id="KW-0378">Hydrolase</keyword>
<dbReference type="STRING" id="361077.A0A151ZJF6"/>
<dbReference type="FunCoup" id="A0A151ZJF6">
    <property type="interactions" value="481"/>
</dbReference>
<evidence type="ECO:0000256" key="1">
    <source>
        <dbReference type="ARBA" id="ARBA00010662"/>
    </source>
</evidence>
<proteinExistence type="inferred from homology"/>
<dbReference type="InterPro" id="IPR039104">
    <property type="entry name" value="6PGL"/>
</dbReference>
<organism evidence="4 5">
    <name type="scientific">Tieghemostelium lacteum</name>
    <name type="common">Slime mold</name>
    <name type="synonym">Dictyostelium lacteum</name>
    <dbReference type="NCBI Taxonomy" id="361077"/>
    <lineage>
        <taxon>Eukaryota</taxon>
        <taxon>Amoebozoa</taxon>
        <taxon>Evosea</taxon>
        <taxon>Eumycetozoa</taxon>
        <taxon>Dictyostelia</taxon>
        <taxon>Dictyosteliales</taxon>
        <taxon>Raperosteliaceae</taxon>
        <taxon>Tieghemostelium</taxon>
    </lineage>
</organism>
<dbReference type="InParanoid" id="A0A151ZJF6"/>
<dbReference type="UniPathway" id="UPA00115">
    <property type="reaction ID" value="UER00409"/>
</dbReference>
<comment type="pathway">
    <text evidence="2">Carbohydrate degradation; pentose phosphate pathway; D-ribulose 5-phosphate from D-glucose 6-phosphate (oxidative stage): step 2/3.</text>
</comment>
<keyword evidence="5" id="KW-1185">Reference proteome</keyword>
<dbReference type="InterPro" id="IPR006148">
    <property type="entry name" value="Glc/Gal-6P_isomerase"/>
</dbReference>